<keyword evidence="3" id="KW-1185">Reference proteome</keyword>
<evidence type="ECO:0000259" key="1">
    <source>
        <dbReference type="Pfam" id="PF12728"/>
    </source>
</evidence>
<dbReference type="AlphaFoldDB" id="A0A191WES9"/>
<sequence>MNAGEGHEPWVDATVVAKHIGVEPQTVREYARLKKLPGRKFGGSWRFRLSDIDAPAPVADPWVRKN</sequence>
<dbReference type="EMBL" id="CP013979">
    <property type="protein sequence ID" value="ANJ26780.1"/>
    <property type="molecule type" value="Genomic_DNA"/>
</dbReference>
<proteinExistence type="predicted"/>
<dbReference type="Proteomes" id="UP000078437">
    <property type="component" value="Chromosome"/>
</dbReference>
<name>A0A191WES9_9MICO</name>
<feature type="domain" description="Helix-turn-helix" evidence="1">
    <location>
        <begin position="12"/>
        <end position="54"/>
    </location>
</feature>
<protein>
    <recommendedName>
        <fullName evidence="1">Helix-turn-helix domain-containing protein</fullName>
    </recommendedName>
</protein>
<dbReference type="KEGG" id="agy:ATC03_08705"/>
<gene>
    <name evidence="2" type="ORF">ATC03_08705</name>
</gene>
<evidence type="ECO:0000313" key="2">
    <source>
        <dbReference type="EMBL" id="ANJ26780.1"/>
    </source>
</evidence>
<evidence type="ECO:0000313" key="3">
    <source>
        <dbReference type="Proteomes" id="UP000078437"/>
    </source>
</evidence>
<dbReference type="InterPro" id="IPR009061">
    <property type="entry name" value="DNA-bd_dom_put_sf"/>
</dbReference>
<dbReference type="SUPFAM" id="SSF46955">
    <property type="entry name" value="Putative DNA-binding domain"/>
    <property type="match status" value="1"/>
</dbReference>
<accession>A0A191WES9</accession>
<dbReference type="RefSeq" id="WP_067875689.1">
    <property type="nucleotide sequence ID" value="NZ_CP013979.1"/>
</dbReference>
<reference evidence="2 3" key="1">
    <citation type="journal article" date="2016" name="Int. J. Syst. Evol. Microbiol.">
        <title>Agromyces aureus sp. nov., isolated from the rhizosphere of Salix caprea L. grown in a heavy-metal-contaminated soil.</title>
        <authorList>
            <person name="Corretto E."/>
            <person name="Antonielli L."/>
            <person name="Sessitsch A."/>
            <person name="Compant S."/>
            <person name="Gorfer M."/>
            <person name="Kuffner M."/>
            <person name="Brader G."/>
        </authorList>
    </citation>
    <scope>NUCLEOTIDE SEQUENCE [LARGE SCALE GENOMIC DNA]</scope>
    <source>
        <strain evidence="2 3">AR33</strain>
    </source>
</reference>
<organism evidence="2 3">
    <name type="scientific">Agromyces aureus</name>
    <dbReference type="NCBI Taxonomy" id="453304"/>
    <lineage>
        <taxon>Bacteria</taxon>
        <taxon>Bacillati</taxon>
        <taxon>Actinomycetota</taxon>
        <taxon>Actinomycetes</taxon>
        <taxon>Micrococcales</taxon>
        <taxon>Microbacteriaceae</taxon>
        <taxon>Agromyces</taxon>
    </lineage>
</organism>
<reference evidence="3" key="2">
    <citation type="submission" date="2016-01" db="EMBL/GenBank/DDBJ databases">
        <title>Complete genome sequence of Agromyces aureus AR33T and comparison with related organisms.</title>
        <authorList>
            <person name="Corretto E."/>
            <person name="Antonielli L."/>
            <person name="Sessitsch A."/>
            <person name="Brader G."/>
        </authorList>
    </citation>
    <scope>NUCLEOTIDE SEQUENCE [LARGE SCALE GENOMIC DNA]</scope>
    <source>
        <strain evidence="3">AR33</strain>
    </source>
</reference>
<dbReference type="OrthoDB" id="5524782at2"/>
<dbReference type="Pfam" id="PF12728">
    <property type="entry name" value="HTH_17"/>
    <property type="match status" value="1"/>
</dbReference>
<dbReference type="InterPro" id="IPR041657">
    <property type="entry name" value="HTH_17"/>
</dbReference>